<sequence>ATRLRILKNSIGNTETPVYLYITPKTGTLRLPLATDQMVNLQIQETGMLEAFYDFCENLDEEMFYSFEEAEQIVEEEMKDGDWKTE</sequence>
<gene>
    <name evidence="1" type="ORF">LEA_08475</name>
</gene>
<dbReference type="EMBL" id="AJWY01005639">
    <property type="protein sequence ID" value="EKC69082.1"/>
    <property type="molecule type" value="Genomic_DNA"/>
</dbReference>
<dbReference type="AlphaFoldDB" id="K1T7I5"/>
<organism evidence="1">
    <name type="scientific">human gut metagenome</name>
    <dbReference type="NCBI Taxonomy" id="408170"/>
    <lineage>
        <taxon>unclassified sequences</taxon>
        <taxon>metagenomes</taxon>
        <taxon>organismal metagenomes</taxon>
    </lineage>
</organism>
<accession>K1T7I5</accession>
<evidence type="ECO:0000313" key="1">
    <source>
        <dbReference type="EMBL" id="EKC69082.1"/>
    </source>
</evidence>
<comment type="caution">
    <text evidence="1">The sequence shown here is derived from an EMBL/GenBank/DDBJ whole genome shotgun (WGS) entry which is preliminary data.</text>
</comment>
<name>K1T7I5_9ZZZZ</name>
<protein>
    <submittedName>
        <fullName evidence="1">Uncharacterized protein</fullName>
    </submittedName>
</protein>
<proteinExistence type="predicted"/>
<feature type="non-terminal residue" evidence="1">
    <location>
        <position position="1"/>
    </location>
</feature>
<reference evidence="1" key="1">
    <citation type="journal article" date="2013" name="Environ. Microbiol.">
        <title>Microbiota from the distal guts of lean and obese adolescents exhibit partial functional redundancy besides clear differences in community structure.</title>
        <authorList>
            <person name="Ferrer M."/>
            <person name="Ruiz A."/>
            <person name="Lanza F."/>
            <person name="Haange S.B."/>
            <person name="Oberbach A."/>
            <person name="Till H."/>
            <person name="Bargiela R."/>
            <person name="Campoy C."/>
            <person name="Segura M.T."/>
            <person name="Richter M."/>
            <person name="von Bergen M."/>
            <person name="Seifert J."/>
            <person name="Suarez A."/>
        </authorList>
    </citation>
    <scope>NUCLEOTIDE SEQUENCE</scope>
</reference>